<feature type="domain" description="J" evidence="1">
    <location>
        <begin position="92"/>
        <end position="153"/>
    </location>
</feature>
<dbReference type="InterPro" id="IPR036869">
    <property type="entry name" value="J_dom_sf"/>
</dbReference>
<reference evidence="2 3" key="1">
    <citation type="submission" date="2024-10" db="EMBL/GenBank/DDBJ databases">
        <authorList>
            <person name="Kim D."/>
        </authorList>
    </citation>
    <scope>NUCLEOTIDE SEQUENCE [LARGE SCALE GENOMIC DNA]</scope>
    <source>
        <strain evidence="2">BH-2024</strain>
    </source>
</reference>
<dbReference type="EMBL" id="JBICBT010000608">
    <property type="protein sequence ID" value="KAL3107691.1"/>
    <property type="molecule type" value="Genomic_DNA"/>
</dbReference>
<evidence type="ECO:0000313" key="2">
    <source>
        <dbReference type="EMBL" id="KAL3107691.1"/>
    </source>
</evidence>
<dbReference type="Proteomes" id="UP001620626">
    <property type="component" value="Unassembled WGS sequence"/>
</dbReference>
<evidence type="ECO:0000259" key="1">
    <source>
        <dbReference type="PROSITE" id="PS50076"/>
    </source>
</evidence>
<dbReference type="Pfam" id="PF00226">
    <property type="entry name" value="DnaJ"/>
    <property type="match status" value="2"/>
</dbReference>
<sequence length="293" mass="33444">MTNQNSEATFAEETRELKDEIGPDFNDKTLSKAYKKLSLKYHSDKHYKKGPIIIAEMTAKFQRLQKAYKDLKQKLLKPEEMTNQNSEATFAEEIRELEAEIGPDFNHYTLRKAYKKLSRKYHPDKYPPLNFGEMAEKFRRLQKAYDELKKELLKPEFLLKIIGSSNVSWTLEALNKVSDDELKKMATAKSGGDGTGPLTVEGQQFVGVSLLRFAAFMGNLEVCKLLVQHGGNDIGLVNMTMAFYAACYGGNLNTVQFFMERVHFSDQLRRAAITAASFHGRIEVLLLFDKNFT</sequence>
<protein>
    <recommendedName>
        <fullName evidence="1">J domain-containing protein</fullName>
    </recommendedName>
</protein>
<dbReference type="PANTHER" id="PTHR44743:SF10">
    <property type="entry name" value="J DOMAIN-CONTAINING PROTEIN"/>
    <property type="match status" value="1"/>
</dbReference>
<dbReference type="SUPFAM" id="SSF46565">
    <property type="entry name" value="Chaperone J-domain"/>
    <property type="match status" value="2"/>
</dbReference>
<organism evidence="2 3">
    <name type="scientific">Heterodera trifolii</name>
    <dbReference type="NCBI Taxonomy" id="157864"/>
    <lineage>
        <taxon>Eukaryota</taxon>
        <taxon>Metazoa</taxon>
        <taxon>Ecdysozoa</taxon>
        <taxon>Nematoda</taxon>
        <taxon>Chromadorea</taxon>
        <taxon>Rhabditida</taxon>
        <taxon>Tylenchina</taxon>
        <taxon>Tylenchomorpha</taxon>
        <taxon>Tylenchoidea</taxon>
        <taxon>Heteroderidae</taxon>
        <taxon>Heteroderinae</taxon>
        <taxon>Heterodera</taxon>
    </lineage>
</organism>
<dbReference type="InterPro" id="IPR002110">
    <property type="entry name" value="Ankyrin_rpt"/>
</dbReference>
<gene>
    <name evidence="2" type="ORF">niasHT_011704</name>
</gene>
<dbReference type="Pfam" id="PF12796">
    <property type="entry name" value="Ank_2"/>
    <property type="match status" value="1"/>
</dbReference>
<name>A0ABD2KXQ0_9BILA</name>
<keyword evidence="3" id="KW-1185">Reference proteome</keyword>
<proteinExistence type="predicted"/>
<dbReference type="SMART" id="SM00271">
    <property type="entry name" value="DnaJ"/>
    <property type="match status" value="2"/>
</dbReference>
<evidence type="ECO:0000313" key="3">
    <source>
        <dbReference type="Proteomes" id="UP001620626"/>
    </source>
</evidence>
<dbReference type="AlphaFoldDB" id="A0ABD2KXQ0"/>
<dbReference type="PROSITE" id="PS50076">
    <property type="entry name" value="DNAJ_2"/>
    <property type="match status" value="1"/>
</dbReference>
<accession>A0ABD2KXQ0</accession>
<dbReference type="InterPro" id="IPR001623">
    <property type="entry name" value="DnaJ_domain"/>
</dbReference>
<dbReference type="Gene3D" id="1.10.287.110">
    <property type="entry name" value="DnaJ domain"/>
    <property type="match status" value="2"/>
</dbReference>
<dbReference type="Gene3D" id="1.25.40.20">
    <property type="entry name" value="Ankyrin repeat-containing domain"/>
    <property type="match status" value="1"/>
</dbReference>
<dbReference type="PRINTS" id="PR00625">
    <property type="entry name" value="JDOMAIN"/>
</dbReference>
<comment type="caution">
    <text evidence="2">The sequence shown here is derived from an EMBL/GenBank/DDBJ whole genome shotgun (WGS) entry which is preliminary data.</text>
</comment>
<dbReference type="InterPro" id="IPR036770">
    <property type="entry name" value="Ankyrin_rpt-contain_sf"/>
</dbReference>
<dbReference type="CDD" id="cd06257">
    <property type="entry name" value="DnaJ"/>
    <property type="match status" value="2"/>
</dbReference>
<dbReference type="SUPFAM" id="SSF48403">
    <property type="entry name" value="Ankyrin repeat"/>
    <property type="match status" value="1"/>
</dbReference>
<dbReference type="PANTHER" id="PTHR44743">
    <property type="entry name" value="PUTATIVE, EXPRESSED-RELATED"/>
    <property type="match status" value="1"/>
</dbReference>